<dbReference type="InterPro" id="IPR005814">
    <property type="entry name" value="Aminotrans_3"/>
</dbReference>
<evidence type="ECO:0000256" key="1">
    <source>
        <dbReference type="ARBA" id="ARBA00001579"/>
    </source>
</evidence>
<evidence type="ECO:0000313" key="10">
    <source>
        <dbReference type="Proteomes" id="UP001610818"/>
    </source>
</evidence>
<dbReference type="HAMAP" id="MF_00375">
    <property type="entry name" value="HemL_aminotrans_3"/>
    <property type="match status" value="1"/>
</dbReference>
<evidence type="ECO:0000256" key="2">
    <source>
        <dbReference type="ARBA" id="ARBA00001933"/>
    </source>
</evidence>
<dbReference type="SUPFAM" id="SSF53383">
    <property type="entry name" value="PLP-dependent transferases"/>
    <property type="match status" value="1"/>
</dbReference>
<comment type="subunit">
    <text evidence="8">Homodimer.</text>
</comment>
<dbReference type="NCBIfam" id="NF000818">
    <property type="entry name" value="PRK00062.1"/>
    <property type="match status" value="1"/>
</dbReference>
<dbReference type="InterPro" id="IPR015424">
    <property type="entry name" value="PyrdxlP-dep_Trfase"/>
</dbReference>
<name>A0ABW7QS68_9ACTN</name>
<comment type="subcellular location">
    <subcellularLocation>
        <location evidence="8">Cytoplasm</location>
    </subcellularLocation>
</comment>
<accession>A0ABW7QS68</accession>
<dbReference type="PANTHER" id="PTHR43713">
    <property type="entry name" value="GLUTAMATE-1-SEMIALDEHYDE 2,1-AMINOMUTASE"/>
    <property type="match status" value="1"/>
</dbReference>
<evidence type="ECO:0000256" key="3">
    <source>
        <dbReference type="ARBA" id="ARBA00004819"/>
    </source>
</evidence>
<gene>
    <name evidence="8 9" type="primary">hemL</name>
    <name evidence="9" type="ORF">ACH4F9_20335</name>
</gene>
<keyword evidence="8" id="KW-0963">Cytoplasm</keyword>
<dbReference type="PROSITE" id="PS00600">
    <property type="entry name" value="AA_TRANSFER_CLASS_3"/>
    <property type="match status" value="1"/>
</dbReference>
<dbReference type="EC" id="5.4.3.8" evidence="8"/>
<organism evidence="9 10">
    <name type="scientific">Streptomyces longisporoflavus</name>
    <dbReference type="NCBI Taxonomy" id="28044"/>
    <lineage>
        <taxon>Bacteria</taxon>
        <taxon>Bacillati</taxon>
        <taxon>Actinomycetota</taxon>
        <taxon>Actinomycetes</taxon>
        <taxon>Kitasatosporales</taxon>
        <taxon>Streptomycetaceae</taxon>
        <taxon>Streptomyces</taxon>
    </lineage>
</organism>
<dbReference type="InterPro" id="IPR049704">
    <property type="entry name" value="Aminotrans_3_PPA_site"/>
</dbReference>
<comment type="caution">
    <text evidence="9">The sequence shown here is derived from an EMBL/GenBank/DDBJ whole genome shotgun (WGS) entry which is preliminary data.</text>
</comment>
<keyword evidence="7 8" id="KW-0627">Porphyrin biosynthesis</keyword>
<comment type="catalytic activity">
    <reaction evidence="1 8">
        <text>(S)-4-amino-5-oxopentanoate = 5-aminolevulinate</text>
        <dbReference type="Rhea" id="RHEA:14265"/>
        <dbReference type="ChEBI" id="CHEBI:57501"/>
        <dbReference type="ChEBI" id="CHEBI:356416"/>
        <dbReference type="EC" id="5.4.3.8"/>
    </reaction>
</comment>
<comment type="similarity">
    <text evidence="4 8">Belongs to the class-III pyridoxal-phosphate-dependent aminotransferase family. HemL subfamily.</text>
</comment>
<dbReference type="InterPro" id="IPR004639">
    <property type="entry name" value="4pyrrol_synth_GluAld_NH2Trfase"/>
</dbReference>
<proteinExistence type="inferred from homology"/>
<evidence type="ECO:0000256" key="8">
    <source>
        <dbReference type="HAMAP-Rule" id="MF_00375"/>
    </source>
</evidence>
<dbReference type="InterPro" id="IPR015422">
    <property type="entry name" value="PyrdxlP-dep_Trfase_small"/>
</dbReference>
<dbReference type="PANTHER" id="PTHR43713:SF3">
    <property type="entry name" value="GLUTAMATE-1-SEMIALDEHYDE 2,1-AMINOMUTASE 1, CHLOROPLASTIC-RELATED"/>
    <property type="match status" value="1"/>
</dbReference>
<protein>
    <recommendedName>
        <fullName evidence="8">Glutamate-1-semialdehyde 2,1-aminomutase</fullName>
        <shortName evidence="8">GSA</shortName>
        <ecNumber evidence="8">5.4.3.8</ecNumber>
    </recommendedName>
    <alternativeName>
        <fullName evidence="8">Glutamate-1-semialdehyde aminotransferase</fullName>
        <shortName evidence="8">GSA-AT</shortName>
    </alternativeName>
</protein>
<keyword evidence="10" id="KW-1185">Reference proteome</keyword>
<dbReference type="RefSeq" id="WP_397714981.1">
    <property type="nucleotide sequence ID" value="NZ_JBIRGN010000004.1"/>
</dbReference>
<dbReference type="EMBL" id="JBIRGQ010000004">
    <property type="protein sequence ID" value="MFH8547354.1"/>
    <property type="molecule type" value="Genomic_DNA"/>
</dbReference>
<dbReference type="Proteomes" id="UP001610818">
    <property type="component" value="Unassembled WGS sequence"/>
</dbReference>
<comment type="pathway">
    <text evidence="3">Porphyrin-containing compound metabolism; protoporphyrin-IX biosynthesis; 5-aminolevulinate from L-glutamyl-tRNA(Glu): step 2/2.</text>
</comment>
<dbReference type="Gene3D" id="3.40.640.10">
    <property type="entry name" value="Type I PLP-dependent aspartate aminotransferase-like (Major domain)"/>
    <property type="match status" value="1"/>
</dbReference>
<evidence type="ECO:0000256" key="6">
    <source>
        <dbReference type="ARBA" id="ARBA00023235"/>
    </source>
</evidence>
<sequence>MVHVSFPYSAPVSQTLFDRAAAVTPGGVNSPVRAFRAVGGTPRFMVSGTGPYLTDADGREYVDLVCSWGPMILGHSHPDVVAAVQEAVARGTSFGTPGEGEVALAEEIVARIEPVEQVRLVSSGTEATMSAIRLARGFTGRAKIIKFAGCYHGHVDALLAAAGSGLATFGLPDTPGVTGAQAGDTIVVPYNDIEAVRAAFAANAGEIACVITEASPGNMGVVPPLEGFNQSLADLCRENGALYISDEVMTGFRTSKAGWFGVDGVRPDLMTFGKVMGGGFPAAAFGGRADVMEHLAPVGPVYQAGTLSGNPVATAAGLAQLRLLDDAAYDKVDIVSGQLRALVSDALSKEGVAHRVQNASNMFSVFFTDRAVRDYDDAKTQESFRFTAFFHSMLSQGVYLPPSAFESWFVSTAHDEQAIEKIAAALPAAARAAAEATEPTTEATA</sequence>
<reference evidence="9 10" key="1">
    <citation type="submission" date="2024-10" db="EMBL/GenBank/DDBJ databases">
        <title>The Natural Products Discovery Center: Release of the First 8490 Sequenced Strains for Exploring Actinobacteria Biosynthetic Diversity.</title>
        <authorList>
            <person name="Kalkreuter E."/>
            <person name="Kautsar S.A."/>
            <person name="Yang D."/>
            <person name="Bader C.D."/>
            <person name="Teijaro C.N."/>
            <person name="Fluegel L."/>
            <person name="Davis C.M."/>
            <person name="Simpson J.R."/>
            <person name="Lauterbach L."/>
            <person name="Steele A.D."/>
            <person name="Gui C."/>
            <person name="Meng S."/>
            <person name="Li G."/>
            <person name="Viehrig K."/>
            <person name="Ye F."/>
            <person name="Su P."/>
            <person name="Kiefer A.F."/>
            <person name="Nichols A."/>
            <person name="Cepeda A.J."/>
            <person name="Yan W."/>
            <person name="Fan B."/>
            <person name="Jiang Y."/>
            <person name="Adhikari A."/>
            <person name="Zheng C.-J."/>
            <person name="Schuster L."/>
            <person name="Cowan T.M."/>
            <person name="Smanski M.J."/>
            <person name="Chevrette M.G."/>
            <person name="De Carvalho L.P.S."/>
            <person name="Shen B."/>
        </authorList>
    </citation>
    <scope>NUCLEOTIDE SEQUENCE [LARGE SCALE GENOMIC DNA]</scope>
    <source>
        <strain evidence="9 10">NPDC017990</strain>
    </source>
</reference>
<dbReference type="InterPro" id="IPR015421">
    <property type="entry name" value="PyrdxlP-dep_Trfase_major"/>
</dbReference>
<evidence type="ECO:0000256" key="5">
    <source>
        <dbReference type="ARBA" id="ARBA00022898"/>
    </source>
</evidence>
<keyword evidence="5 8" id="KW-0663">Pyridoxal phosphate</keyword>
<keyword evidence="6 8" id="KW-0413">Isomerase</keyword>
<comment type="cofactor">
    <cofactor evidence="2 8">
        <name>pyridoxal 5'-phosphate</name>
        <dbReference type="ChEBI" id="CHEBI:597326"/>
    </cofactor>
</comment>
<dbReference type="GO" id="GO:0042286">
    <property type="term" value="F:glutamate-1-semialdehyde 2,1-aminomutase activity"/>
    <property type="evidence" value="ECO:0007669"/>
    <property type="project" value="UniProtKB-EC"/>
</dbReference>
<feature type="modified residue" description="N6-(pyridoxal phosphate)lysine" evidence="8">
    <location>
        <position position="274"/>
    </location>
</feature>
<dbReference type="Pfam" id="PF00202">
    <property type="entry name" value="Aminotran_3"/>
    <property type="match status" value="1"/>
</dbReference>
<dbReference type="NCBIfam" id="TIGR00713">
    <property type="entry name" value="hemL"/>
    <property type="match status" value="1"/>
</dbReference>
<dbReference type="Gene3D" id="3.90.1150.10">
    <property type="entry name" value="Aspartate Aminotransferase, domain 1"/>
    <property type="match status" value="1"/>
</dbReference>
<dbReference type="CDD" id="cd00610">
    <property type="entry name" value="OAT_like"/>
    <property type="match status" value="1"/>
</dbReference>
<evidence type="ECO:0000256" key="4">
    <source>
        <dbReference type="ARBA" id="ARBA00008981"/>
    </source>
</evidence>
<evidence type="ECO:0000313" key="9">
    <source>
        <dbReference type="EMBL" id="MFH8547354.1"/>
    </source>
</evidence>
<evidence type="ECO:0000256" key="7">
    <source>
        <dbReference type="ARBA" id="ARBA00023244"/>
    </source>
</evidence>